<dbReference type="AlphaFoldDB" id="A0AAP0JFL4"/>
<protein>
    <submittedName>
        <fullName evidence="1">Uncharacterized protein</fullName>
    </submittedName>
</protein>
<dbReference type="EMBL" id="JBBNAG010000005">
    <property type="protein sequence ID" value="KAK9133168.1"/>
    <property type="molecule type" value="Genomic_DNA"/>
</dbReference>
<sequence>MSRDMSRDIPRVCVLTWDRGSGLWAAYGLNHLREDYKLLIFSIPESKRMTTSYCLNHNRIP</sequence>
<evidence type="ECO:0000313" key="2">
    <source>
        <dbReference type="Proteomes" id="UP001419268"/>
    </source>
</evidence>
<organism evidence="1 2">
    <name type="scientific">Stephania cephalantha</name>
    <dbReference type="NCBI Taxonomy" id="152367"/>
    <lineage>
        <taxon>Eukaryota</taxon>
        <taxon>Viridiplantae</taxon>
        <taxon>Streptophyta</taxon>
        <taxon>Embryophyta</taxon>
        <taxon>Tracheophyta</taxon>
        <taxon>Spermatophyta</taxon>
        <taxon>Magnoliopsida</taxon>
        <taxon>Ranunculales</taxon>
        <taxon>Menispermaceae</taxon>
        <taxon>Menispermoideae</taxon>
        <taxon>Cissampelideae</taxon>
        <taxon>Stephania</taxon>
    </lineage>
</organism>
<name>A0AAP0JFL4_9MAGN</name>
<proteinExistence type="predicted"/>
<accession>A0AAP0JFL4</accession>
<evidence type="ECO:0000313" key="1">
    <source>
        <dbReference type="EMBL" id="KAK9133168.1"/>
    </source>
</evidence>
<comment type="caution">
    <text evidence="1">The sequence shown here is derived from an EMBL/GenBank/DDBJ whole genome shotgun (WGS) entry which is preliminary data.</text>
</comment>
<gene>
    <name evidence="1" type="ORF">Scep_012696</name>
</gene>
<reference evidence="1 2" key="1">
    <citation type="submission" date="2024-01" db="EMBL/GenBank/DDBJ databases">
        <title>Genome assemblies of Stephania.</title>
        <authorList>
            <person name="Yang L."/>
        </authorList>
    </citation>
    <scope>NUCLEOTIDE SEQUENCE [LARGE SCALE GENOMIC DNA]</scope>
    <source>
        <strain evidence="1">JXDWG</strain>
        <tissue evidence="1">Leaf</tissue>
    </source>
</reference>
<keyword evidence="2" id="KW-1185">Reference proteome</keyword>
<dbReference type="Proteomes" id="UP001419268">
    <property type="component" value="Unassembled WGS sequence"/>
</dbReference>